<proteinExistence type="predicted"/>
<dbReference type="Proteomes" id="UP000886595">
    <property type="component" value="Unassembled WGS sequence"/>
</dbReference>
<name>A0A8X8AT51_BRACI</name>
<dbReference type="EMBL" id="JAAMPC010000005">
    <property type="protein sequence ID" value="KAG2312354.1"/>
    <property type="molecule type" value="Genomic_DNA"/>
</dbReference>
<protein>
    <submittedName>
        <fullName evidence="1">Uncharacterized protein</fullName>
    </submittedName>
</protein>
<evidence type="ECO:0000313" key="2">
    <source>
        <dbReference type="Proteomes" id="UP000886595"/>
    </source>
</evidence>
<dbReference type="AlphaFoldDB" id="A0A8X8AT51"/>
<sequence length="130" mass="14755">MFLPRHWSWFSCEAFAFETPGVSPETVDAGDHTAVAEDLVPPSPHPTVPPPPMVSTGSLSELMAKEVSSEFTFPFFEEATSEAFFSLQVFEGFPEDKLERRKQKHQLDQRMQLHYKVAIEQIEQVQINAT</sequence>
<dbReference type="OrthoDB" id="10646354at2759"/>
<accession>A0A8X8AT51</accession>
<evidence type="ECO:0000313" key="1">
    <source>
        <dbReference type="EMBL" id="KAG2312354.1"/>
    </source>
</evidence>
<gene>
    <name evidence="1" type="ORF">Bca52824_023911</name>
</gene>
<keyword evidence="2" id="KW-1185">Reference proteome</keyword>
<comment type="caution">
    <text evidence="1">The sequence shown here is derived from an EMBL/GenBank/DDBJ whole genome shotgun (WGS) entry which is preliminary data.</text>
</comment>
<organism evidence="1 2">
    <name type="scientific">Brassica carinata</name>
    <name type="common">Ethiopian mustard</name>
    <name type="synonym">Abyssinian cabbage</name>
    <dbReference type="NCBI Taxonomy" id="52824"/>
    <lineage>
        <taxon>Eukaryota</taxon>
        <taxon>Viridiplantae</taxon>
        <taxon>Streptophyta</taxon>
        <taxon>Embryophyta</taxon>
        <taxon>Tracheophyta</taxon>
        <taxon>Spermatophyta</taxon>
        <taxon>Magnoliopsida</taxon>
        <taxon>eudicotyledons</taxon>
        <taxon>Gunneridae</taxon>
        <taxon>Pentapetalae</taxon>
        <taxon>rosids</taxon>
        <taxon>malvids</taxon>
        <taxon>Brassicales</taxon>
        <taxon>Brassicaceae</taxon>
        <taxon>Brassiceae</taxon>
        <taxon>Brassica</taxon>
    </lineage>
</organism>
<reference evidence="1 2" key="1">
    <citation type="submission" date="2020-02" db="EMBL/GenBank/DDBJ databases">
        <authorList>
            <person name="Ma Q."/>
            <person name="Huang Y."/>
            <person name="Song X."/>
            <person name="Pei D."/>
        </authorList>
    </citation>
    <scope>NUCLEOTIDE SEQUENCE [LARGE SCALE GENOMIC DNA]</scope>
    <source>
        <strain evidence="1">Sxm20200214</strain>
        <tissue evidence="1">Leaf</tissue>
    </source>
</reference>